<dbReference type="EMBL" id="JAJVCN010000001">
    <property type="protein sequence ID" value="MCE7002873.1"/>
    <property type="molecule type" value="Genomic_DNA"/>
</dbReference>
<evidence type="ECO:0000313" key="2">
    <source>
        <dbReference type="EMBL" id="MCE7002873.1"/>
    </source>
</evidence>
<sequence length="49" mass="5139">MLLAIKLGSLVRLVATVLVVSFILFAMLSHNGATQTPIPPPDPAPTKQA</sequence>
<keyword evidence="1" id="KW-0472">Membrane</keyword>
<reference evidence="2 3" key="1">
    <citation type="submission" date="2021-12" db="EMBL/GenBank/DDBJ databases">
        <title>Genome sequence of Kibdelosporangium philippinense ATCC 49844.</title>
        <authorList>
            <person name="Fedorov E.A."/>
            <person name="Omeragic M."/>
            <person name="Shalygina K.F."/>
            <person name="Maclea K.S."/>
        </authorList>
    </citation>
    <scope>NUCLEOTIDE SEQUENCE [LARGE SCALE GENOMIC DNA]</scope>
    <source>
        <strain evidence="2 3">ATCC 49844</strain>
    </source>
</reference>
<keyword evidence="1" id="KW-0812">Transmembrane</keyword>
<evidence type="ECO:0000256" key="1">
    <source>
        <dbReference type="SAM" id="Phobius"/>
    </source>
</evidence>
<organism evidence="2 3">
    <name type="scientific">Kibdelosporangium philippinense</name>
    <dbReference type="NCBI Taxonomy" id="211113"/>
    <lineage>
        <taxon>Bacteria</taxon>
        <taxon>Bacillati</taxon>
        <taxon>Actinomycetota</taxon>
        <taxon>Actinomycetes</taxon>
        <taxon>Pseudonocardiales</taxon>
        <taxon>Pseudonocardiaceae</taxon>
        <taxon>Kibdelosporangium</taxon>
    </lineage>
</organism>
<keyword evidence="1" id="KW-1133">Transmembrane helix</keyword>
<accession>A0ABS8Z4N0</accession>
<gene>
    <name evidence="2" type="ORF">LWC34_08515</name>
</gene>
<evidence type="ECO:0000313" key="3">
    <source>
        <dbReference type="Proteomes" id="UP001521150"/>
    </source>
</evidence>
<proteinExistence type="predicted"/>
<dbReference type="RefSeq" id="WP_233724449.1">
    <property type="nucleotide sequence ID" value="NZ_JAJVCN010000001.1"/>
</dbReference>
<comment type="caution">
    <text evidence="2">The sequence shown here is derived from an EMBL/GenBank/DDBJ whole genome shotgun (WGS) entry which is preliminary data.</text>
</comment>
<feature type="transmembrane region" description="Helical" evidence="1">
    <location>
        <begin position="7"/>
        <end position="28"/>
    </location>
</feature>
<keyword evidence="3" id="KW-1185">Reference proteome</keyword>
<protein>
    <submittedName>
        <fullName evidence="2">Uncharacterized protein</fullName>
    </submittedName>
</protein>
<name>A0ABS8Z4N0_9PSEU</name>
<dbReference type="Proteomes" id="UP001521150">
    <property type="component" value="Unassembled WGS sequence"/>
</dbReference>